<comment type="caution">
    <text evidence="2">The sequence shown here is derived from an EMBL/GenBank/DDBJ whole genome shotgun (WGS) entry which is preliminary data.</text>
</comment>
<name>A0AAN8GWC7_9TELE</name>
<reference evidence="2 3" key="1">
    <citation type="journal article" date="2023" name="Mol. Biol. Evol.">
        <title>Genomics of Secondarily Temperate Adaptation in the Only Non-Antarctic Icefish.</title>
        <authorList>
            <person name="Rivera-Colon A.G."/>
            <person name="Rayamajhi N."/>
            <person name="Minhas B.F."/>
            <person name="Madrigal G."/>
            <person name="Bilyk K.T."/>
            <person name="Yoon V."/>
            <person name="Hune M."/>
            <person name="Gregory S."/>
            <person name="Cheng C.H.C."/>
            <person name="Catchen J.M."/>
        </authorList>
    </citation>
    <scope>NUCLEOTIDE SEQUENCE [LARGE SCALE GENOMIC DNA]</scope>
    <source>
        <strain evidence="2">JC2023a</strain>
    </source>
</reference>
<accession>A0AAN8GWC7</accession>
<evidence type="ECO:0000256" key="1">
    <source>
        <dbReference type="SAM" id="Phobius"/>
    </source>
</evidence>
<keyword evidence="3" id="KW-1185">Reference proteome</keyword>
<keyword evidence="1" id="KW-0812">Transmembrane</keyword>
<proteinExistence type="predicted"/>
<evidence type="ECO:0000313" key="3">
    <source>
        <dbReference type="Proteomes" id="UP001335648"/>
    </source>
</evidence>
<dbReference type="Proteomes" id="UP001335648">
    <property type="component" value="Unassembled WGS sequence"/>
</dbReference>
<gene>
    <name evidence="2" type="ORF">CesoFtcFv8_013284</name>
</gene>
<sequence>MESTLIFHDPRKTQAFQSGRLMVMCVFVRALGVMPLLWISVGLNRCDLFQTNETQDRRNTLIEARRCKPAWTEGADVSQQYTE</sequence>
<protein>
    <submittedName>
        <fullName evidence="2">Uncharacterized protein</fullName>
    </submittedName>
</protein>
<organism evidence="2 3">
    <name type="scientific">Champsocephalus esox</name>
    <name type="common">pike icefish</name>
    <dbReference type="NCBI Taxonomy" id="159716"/>
    <lineage>
        <taxon>Eukaryota</taxon>
        <taxon>Metazoa</taxon>
        <taxon>Chordata</taxon>
        <taxon>Craniata</taxon>
        <taxon>Vertebrata</taxon>
        <taxon>Euteleostomi</taxon>
        <taxon>Actinopterygii</taxon>
        <taxon>Neopterygii</taxon>
        <taxon>Teleostei</taxon>
        <taxon>Neoteleostei</taxon>
        <taxon>Acanthomorphata</taxon>
        <taxon>Eupercaria</taxon>
        <taxon>Perciformes</taxon>
        <taxon>Notothenioidei</taxon>
        <taxon>Channichthyidae</taxon>
        <taxon>Champsocephalus</taxon>
    </lineage>
</organism>
<dbReference type="AlphaFoldDB" id="A0AAN8GWC7"/>
<evidence type="ECO:0000313" key="2">
    <source>
        <dbReference type="EMBL" id="KAK5892942.1"/>
    </source>
</evidence>
<dbReference type="EMBL" id="JAULUE010002055">
    <property type="protein sequence ID" value="KAK5892942.1"/>
    <property type="molecule type" value="Genomic_DNA"/>
</dbReference>
<feature type="transmembrane region" description="Helical" evidence="1">
    <location>
        <begin position="21"/>
        <end position="41"/>
    </location>
</feature>
<keyword evidence="1" id="KW-0472">Membrane</keyword>
<keyword evidence="1" id="KW-1133">Transmembrane helix</keyword>